<feature type="region of interest" description="Disordered" evidence="1">
    <location>
        <begin position="19"/>
        <end position="42"/>
    </location>
</feature>
<organism evidence="4 5">
    <name type="scientific">Nocardioides eburneiflavus</name>
    <dbReference type="NCBI Taxonomy" id="2518372"/>
    <lineage>
        <taxon>Bacteria</taxon>
        <taxon>Bacillati</taxon>
        <taxon>Actinomycetota</taxon>
        <taxon>Actinomycetes</taxon>
        <taxon>Propionibacteriales</taxon>
        <taxon>Nocardioidaceae</taxon>
        <taxon>Nocardioides</taxon>
    </lineage>
</organism>
<evidence type="ECO:0000313" key="4">
    <source>
        <dbReference type="EMBL" id="TGN66172.1"/>
    </source>
</evidence>
<keyword evidence="2" id="KW-1133">Transmembrane helix</keyword>
<evidence type="ECO:0000256" key="1">
    <source>
        <dbReference type="SAM" id="MobiDB-lite"/>
    </source>
</evidence>
<dbReference type="OrthoDB" id="5182178at2"/>
<keyword evidence="2" id="KW-0812">Transmembrane</keyword>
<dbReference type="CDD" id="cd11614">
    <property type="entry name" value="SAF_CpaB_FlgA_like"/>
    <property type="match status" value="1"/>
</dbReference>
<dbReference type="NCBIfam" id="TIGR03177">
    <property type="entry name" value="pilus_cpaB"/>
    <property type="match status" value="1"/>
</dbReference>
<accession>A0A4Z1C8L9</accession>
<dbReference type="InterPro" id="IPR017592">
    <property type="entry name" value="Pilus_assmbl_Flp-typ_CpaB"/>
</dbReference>
<evidence type="ECO:0000256" key="2">
    <source>
        <dbReference type="SAM" id="Phobius"/>
    </source>
</evidence>
<protein>
    <submittedName>
        <fullName evidence="4">Flp pilus assembly protein CpaB</fullName>
    </submittedName>
</protein>
<sequence>MFGWFARFSPRTRLRAPRFGSLGRTSGPSRDREADVRSADREGLIRPSDHELRFPTEGSPMARRSVLLIVAVLIALIGTALIVLYVQGIDERATEGQELVEVLVATEALEAGESVSAAQEAGKFDTKEVRRTDVVDGALSSTGSISDLVATGPIYPGEQLIAKKFGTLGDTDSLVIPDDKMAISVELTDWERVAGFVNPGNEVAIFATAVGPVRIDAEGQETKLGDWTRVVLPRVPVVGVGTTSVTSRTTRSEDGDTATEEVARTILTIAVTQAEAEKLIHADRTTELTFGLLTDETDTQDEPGIGLGGVMPEIFRARP</sequence>
<dbReference type="SMART" id="SM00858">
    <property type="entry name" value="SAF"/>
    <property type="match status" value="1"/>
</dbReference>
<dbReference type="Proteomes" id="UP000297496">
    <property type="component" value="Unassembled WGS sequence"/>
</dbReference>
<evidence type="ECO:0000259" key="3">
    <source>
        <dbReference type="SMART" id="SM00858"/>
    </source>
</evidence>
<dbReference type="EMBL" id="SRRO01000001">
    <property type="protein sequence ID" value="TGN66172.1"/>
    <property type="molecule type" value="Genomic_DNA"/>
</dbReference>
<proteinExistence type="predicted"/>
<feature type="transmembrane region" description="Helical" evidence="2">
    <location>
        <begin position="66"/>
        <end position="86"/>
    </location>
</feature>
<feature type="domain" description="SAF" evidence="3">
    <location>
        <begin position="100"/>
        <end position="166"/>
    </location>
</feature>
<feature type="compositionally biased region" description="Basic and acidic residues" evidence="1">
    <location>
        <begin position="29"/>
        <end position="42"/>
    </location>
</feature>
<gene>
    <name evidence="4" type="primary">cpaB</name>
    <name evidence="4" type="ORF">EXE59_21115</name>
</gene>
<dbReference type="AlphaFoldDB" id="A0A4Z1C8L9"/>
<evidence type="ECO:0000313" key="5">
    <source>
        <dbReference type="Proteomes" id="UP000297496"/>
    </source>
</evidence>
<name>A0A4Z1C8L9_9ACTN</name>
<dbReference type="InterPro" id="IPR031571">
    <property type="entry name" value="RcpC_dom"/>
</dbReference>
<keyword evidence="2" id="KW-0472">Membrane</keyword>
<dbReference type="Pfam" id="PF16976">
    <property type="entry name" value="RcpC"/>
    <property type="match status" value="1"/>
</dbReference>
<reference evidence="4 5" key="1">
    <citation type="submission" date="2019-04" db="EMBL/GenBank/DDBJ databases">
        <title>Three New Species of Nocardioides, Nocardioides euryhalodurans sp. nov., Nocardioides seonyuensis sp. nov. and Nocardioides eburneoflavus sp. nov. Isolated from Soil.</title>
        <authorList>
            <person name="Roh S.G."/>
            <person name="Lee C."/>
            <person name="Kim M.-K."/>
            <person name="Kim S.B."/>
        </authorList>
    </citation>
    <scope>NUCLEOTIDE SEQUENCE [LARGE SCALE GENOMIC DNA]</scope>
    <source>
        <strain evidence="4 5">MMS17-SY213</strain>
    </source>
</reference>
<keyword evidence="5" id="KW-1185">Reference proteome</keyword>
<dbReference type="InterPro" id="IPR013974">
    <property type="entry name" value="SAF"/>
</dbReference>
<comment type="caution">
    <text evidence="4">The sequence shown here is derived from an EMBL/GenBank/DDBJ whole genome shotgun (WGS) entry which is preliminary data.</text>
</comment>